<name>A0A2V4BK74_9FLAO</name>
<gene>
    <name evidence="1" type="ORF">DMB65_18095</name>
</gene>
<dbReference type="OrthoDB" id="758404at2"/>
<dbReference type="AlphaFoldDB" id="A0A2V4BK74"/>
<organism evidence="1 2">
    <name type="scientific">Flavobacterium cheongpyeongense</name>
    <dbReference type="NCBI Taxonomy" id="2212651"/>
    <lineage>
        <taxon>Bacteria</taxon>
        <taxon>Pseudomonadati</taxon>
        <taxon>Bacteroidota</taxon>
        <taxon>Flavobacteriia</taxon>
        <taxon>Flavobacteriales</taxon>
        <taxon>Flavobacteriaceae</taxon>
        <taxon>Flavobacterium</taxon>
    </lineage>
</organism>
<comment type="caution">
    <text evidence="1">The sequence shown here is derived from an EMBL/GenBank/DDBJ whole genome shotgun (WGS) entry which is preliminary data.</text>
</comment>
<keyword evidence="2" id="KW-1185">Reference proteome</keyword>
<sequence>MEEKPKRKRISTKQSNEATIVNDVEGYQENCCSPNAKKIGIHSENIIVNFWIDKHYSNRDQYGEDDGAKREDIGIEYVEKLVQKALPHLIYYSLKHKSFQFVNHPPPKSRGLRVVLKEEFDTDITLNIIAEYHFFDTNTYEVTVITAMRKEDFKISVGQFELIFNSSFSTLNQKNGNNIQYIDTFEI</sequence>
<dbReference type="EMBL" id="QJHK01000019">
    <property type="protein sequence ID" value="PXY39396.1"/>
    <property type="molecule type" value="Genomic_DNA"/>
</dbReference>
<accession>A0A2V4BK74</accession>
<evidence type="ECO:0000313" key="1">
    <source>
        <dbReference type="EMBL" id="PXY39396.1"/>
    </source>
</evidence>
<reference evidence="1 2" key="1">
    <citation type="submission" date="2018-05" db="EMBL/GenBank/DDBJ databases">
        <title>Flavobacterium sp. strain IMCC34759, incomplete genome.</title>
        <authorList>
            <person name="Joung Y."/>
            <person name="Cho J."/>
        </authorList>
    </citation>
    <scope>NUCLEOTIDE SEQUENCE [LARGE SCALE GENOMIC DNA]</scope>
    <source>
        <strain evidence="1 2">IMCC34759</strain>
    </source>
</reference>
<dbReference type="Proteomes" id="UP000247903">
    <property type="component" value="Unassembled WGS sequence"/>
</dbReference>
<evidence type="ECO:0000313" key="2">
    <source>
        <dbReference type="Proteomes" id="UP000247903"/>
    </source>
</evidence>
<dbReference type="RefSeq" id="WP_110308030.1">
    <property type="nucleotide sequence ID" value="NZ_QJHK01000019.1"/>
</dbReference>
<protein>
    <submittedName>
        <fullName evidence="1">Uncharacterized protein</fullName>
    </submittedName>
</protein>
<proteinExistence type="predicted"/>